<feature type="transmembrane region" description="Helical" evidence="6">
    <location>
        <begin position="267"/>
        <end position="291"/>
    </location>
</feature>
<proteinExistence type="inferred from homology"/>
<feature type="transmembrane region" description="Helical" evidence="6">
    <location>
        <begin position="222"/>
        <end position="246"/>
    </location>
</feature>
<accession>A0A9D3VS60</accession>
<feature type="transmembrane region" description="Helical" evidence="6">
    <location>
        <begin position="152"/>
        <end position="169"/>
    </location>
</feature>
<feature type="transmembrane region" description="Helical" evidence="6">
    <location>
        <begin position="95"/>
        <end position="114"/>
    </location>
</feature>
<comment type="subcellular location">
    <subcellularLocation>
        <location evidence="1">Membrane</location>
        <topology evidence="1">Multi-pass membrane protein</topology>
    </subcellularLocation>
</comment>
<keyword evidence="8" id="KW-1185">Reference proteome</keyword>
<keyword evidence="5 6" id="KW-0472">Membrane</keyword>
<dbReference type="OrthoDB" id="975446at2759"/>
<keyword evidence="3 6" id="KW-0812">Transmembrane</keyword>
<feature type="transmembrane region" description="Helical" evidence="6">
    <location>
        <begin position="34"/>
        <end position="57"/>
    </location>
</feature>
<evidence type="ECO:0000256" key="5">
    <source>
        <dbReference type="ARBA" id="ARBA00023136"/>
    </source>
</evidence>
<evidence type="ECO:0000313" key="8">
    <source>
        <dbReference type="Proteomes" id="UP000828251"/>
    </source>
</evidence>
<gene>
    <name evidence="7" type="ORF">J1N35_019357</name>
</gene>
<feature type="transmembrane region" description="Helical" evidence="6">
    <location>
        <begin position="181"/>
        <end position="202"/>
    </location>
</feature>
<protein>
    <submittedName>
        <fullName evidence="7">Uncharacterized protein</fullName>
    </submittedName>
</protein>
<evidence type="ECO:0000256" key="3">
    <source>
        <dbReference type="ARBA" id="ARBA00022692"/>
    </source>
</evidence>
<dbReference type="InterPro" id="IPR000109">
    <property type="entry name" value="POT_fam"/>
</dbReference>
<sequence>MIGLIFSESFINTGIKAFLISYIGSRENLPNGKLIAYVAAMDGIQQFLAIFIHHLATDHIGDFGVIIVTLPWVIFGLGTLWLSSVLEYKQMGKPMLYIALVILLVGLAGIQVSLEDFLSQHFEDETIVVDETRSERQQEEEYQDIVEGRTSLWSNGAGFLGTFICWMFSSSLNWKQTIITSLIEVVVAYLLFICGKRFYLRIPPTQRTTVSRLKEARELVKLIPLWLLFIPYCLAEVASFSIFILQSERLDTRINPRINPRISLDNSFNNVPVSSLYVFNHFISFLVSMSTKYLIRNIWNSEEAMQRGARYWRMGVGMAFGFGSLLSAWLVERRRSDLIKKNPNDEEDIPMTILWLAPQFGLLGIANGLVVEGLRDFFNDRVPKSKQYFEMLFNQSLKVIASFLSGLAVLLAPDWFDHTMNKCQLDKYLLMLAILNVVVLPLYIFLSLKFDWNVPDEVD</sequence>
<keyword evidence="4 6" id="KW-1133">Transmembrane helix</keyword>
<organism evidence="7 8">
    <name type="scientific">Gossypium stocksii</name>
    <dbReference type="NCBI Taxonomy" id="47602"/>
    <lineage>
        <taxon>Eukaryota</taxon>
        <taxon>Viridiplantae</taxon>
        <taxon>Streptophyta</taxon>
        <taxon>Embryophyta</taxon>
        <taxon>Tracheophyta</taxon>
        <taxon>Spermatophyta</taxon>
        <taxon>Magnoliopsida</taxon>
        <taxon>eudicotyledons</taxon>
        <taxon>Gunneridae</taxon>
        <taxon>Pentapetalae</taxon>
        <taxon>rosids</taxon>
        <taxon>malvids</taxon>
        <taxon>Malvales</taxon>
        <taxon>Malvaceae</taxon>
        <taxon>Malvoideae</taxon>
        <taxon>Gossypium</taxon>
    </lineage>
</organism>
<feature type="transmembrane region" description="Helical" evidence="6">
    <location>
        <begin position="63"/>
        <end position="83"/>
    </location>
</feature>
<feature type="transmembrane region" description="Helical" evidence="6">
    <location>
        <begin position="311"/>
        <end position="331"/>
    </location>
</feature>
<dbReference type="Pfam" id="PF00854">
    <property type="entry name" value="PTR2"/>
    <property type="match status" value="1"/>
</dbReference>
<dbReference type="PANTHER" id="PTHR11654">
    <property type="entry name" value="OLIGOPEPTIDE TRANSPORTER-RELATED"/>
    <property type="match status" value="1"/>
</dbReference>
<evidence type="ECO:0000256" key="6">
    <source>
        <dbReference type="SAM" id="Phobius"/>
    </source>
</evidence>
<dbReference type="Proteomes" id="UP000828251">
    <property type="component" value="Unassembled WGS sequence"/>
</dbReference>
<evidence type="ECO:0000313" key="7">
    <source>
        <dbReference type="EMBL" id="KAH1092100.1"/>
    </source>
</evidence>
<dbReference type="AlphaFoldDB" id="A0A9D3VS60"/>
<dbReference type="InterPro" id="IPR036259">
    <property type="entry name" value="MFS_trans_sf"/>
</dbReference>
<name>A0A9D3VS60_9ROSI</name>
<feature type="transmembrane region" description="Helical" evidence="6">
    <location>
        <begin position="391"/>
        <end position="416"/>
    </location>
</feature>
<evidence type="ECO:0000256" key="1">
    <source>
        <dbReference type="ARBA" id="ARBA00004141"/>
    </source>
</evidence>
<feature type="transmembrane region" description="Helical" evidence="6">
    <location>
        <begin position="428"/>
        <end position="446"/>
    </location>
</feature>
<comment type="similarity">
    <text evidence="2">Belongs to the major facilitator superfamily. Proton-dependent oligopeptide transporter (POT/PTR) (TC 2.A.17) family.</text>
</comment>
<reference evidence="7 8" key="1">
    <citation type="journal article" date="2021" name="Plant Biotechnol. J.">
        <title>Multi-omics assisted identification of the key and species-specific regulatory components of drought-tolerant mechanisms in Gossypium stocksii.</title>
        <authorList>
            <person name="Yu D."/>
            <person name="Ke L."/>
            <person name="Zhang D."/>
            <person name="Wu Y."/>
            <person name="Sun Y."/>
            <person name="Mei J."/>
            <person name="Sun J."/>
            <person name="Sun Y."/>
        </authorList>
    </citation>
    <scope>NUCLEOTIDE SEQUENCE [LARGE SCALE GENOMIC DNA]</scope>
    <source>
        <strain evidence="8">cv. E1</strain>
        <tissue evidence="7">Leaf</tissue>
    </source>
</reference>
<dbReference type="EMBL" id="JAIQCV010000006">
    <property type="protein sequence ID" value="KAH1092100.1"/>
    <property type="molecule type" value="Genomic_DNA"/>
</dbReference>
<feature type="transmembrane region" description="Helical" evidence="6">
    <location>
        <begin position="352"/>
        <end position="371"/>
    </location>
</feature>
<dbReference type="GO" id="GO:0016020">
    <property type="term" value="C:membrane"/>
    <property type="evidence" value="ECO:0007669"/>
    <property type="project" value="UniProtKB-SubCell"/>
</dbReference>
<evidence type="ECO:0000256" key="4">
    <source>
        <dbReference type="ARBA" id="ARBA00022989"/>
    </source>
</evidence>
<dbReference type="Gene3D" id="1.20.1250.20">
    <property type="entry name" value="MFS general substrate transporter like domains"/>
    <property type="match status" value="2"/>
</dbReference>
<dbReference type="GO" id="GO:0022857">
    <property type="term" value="F:transmembrane transporter activity"/>
    <property type="evidence" value="ECO:0007669"/>
    <property type="project" value="InterPro"/>
</dbReference>
<comment type="caution">
    <text evidence="7">The sequence shown here is derived from an EMBL/GenBank/DDBJ whole genome shotgun (WGS) entry which is preliminary data.</text>
</comment>
<dbReference type="SUPFAM" id="SSF103473">
    <property type="entry name" value="MFS general substrate transporter"/>
    <property type="match status" value="1"/>
</dbReference>
<evidence type="ECO:0000256" key="2">
    <source>
        <dbReference type="ARBA" id="ARBA00005982"/>
    </source>
</evidence>